<evidence type="ECO:0000313" key="2">
    <source>
        <dbReference type="EMBL" id="TNN18479.1"/>
    </source>
</evidence>
<accession>A0A4Z2DPV5</accession>
<dbReference type="Proteomes" id="UP000311919">
    <property type="component" value="Unassembled WGS sequence"/>
</dbReference>
<reference evidence="2 3" key="1">
    <citation type="submission" date="2019-03" db="EMBL/GenBank/DDBJ databases">
        <title>An improved genome assembly of the fluke Schistosoma japonicum.</title>
        <authorList>
            <person name="Hu W."/>
            <person name="Luo F."/>
            <person name="Yin M."/>
            <person name="Mo X."/>
            <person name="Sun C."/>
            <person name="Wu Q."/>
            <person name="Zhu B."/>
            <person name="Xiang M."/>
            <person name="Wang J."/>
            <person name="Wang Y."/>
            <person name="Zhang T."/>
            <person name="Xu B."/>
            <person name="Zheng H."/>
            <person name="Feng Z."/>
        </authorList>
    </citation>
    <scope>NUCLEOTIDE SEQUENCE [LARGE SCALE GENOMIC DNA]</scope>
    <source>
        <strain evidence="2">HuSjv2</strain>
        <tissue evidence="2">Worms</tissue>
    </source>
</reference>
<feature type="region of interest" description="Disordered" evidence="1">
    <location>
        <begin position="107"/>
        <end position="126"/>
    </location>
</feature>
<gene>
    <name evidence="2" type="ORF">EWB00_010261</name>
</gene>
<keyword evidence="3" id="KW-1185">Reference proteome</keyword>
<dbReference type="EMBL" id="SKCS01000076">
    <property type="protein sequence ID" value="TNN18479.1"/>
    <property type="molecule type" value="Genomic_DNA"/>
</dbReference>
<proteinExistence type="predicted"/>
<protein>
    <submittedName>
        <fullName evidence="2">Uncharacterized protein</fullName>
    </submittedName>
</protein>
<dbReference type="OrthoDB" id="6284480at2759"/>
<evidence type="ECO:0000256" key="1">
    <source>
        <dbReference type="SAM" id="MobiDB-lite"/>
    </source>
</evidence>
<evidence type="ECO:0000313" key="3">
    <source>
        <dbReference type="Proteomes" id="UP000311919"/>
    </source>
</evidence>
<name>A0A4Z2DPV5_SCHJA</name>
<dbReference type="AlphaFoldDB" id="A0A4Z2DPV5"/>
<sequence length="198" mass="23540">MDTNLERSDTSDTENIVEISEEHNDFLALENYQSSFTPDEIIPPKPLKHRRYSSWICQCDRSINKERIKRHLNRSKTTVEEHVCYPWLRRLFFHLSNYFPNLHTTKPSRQQYRHHTSMPSTSMNCRQHSSVQMKKKINSCVYNSSKENANDELSKLNSIQRNNPMTIISMNGRHTSDRSYTAEDRSDLFCDKNYFKIE</sequence>
<organism evidence="2 3">
    <name type="scientific">Schistosoma japonicum</name>
    <name type="common">Blood fluke</name>
    <dbReference type="NCBI Taxonomy" id="6182"/>
    <lineage>
        <taxon>Eukaryota</taxon>
        <taxon>Metazoa</taxon>
        <taxon>Spiralia</taxon>
        <taxon>Lophotrochozoa</taxon>
        <taxon>Platyhelminthes</taxon>
        <taxon>Trematoda</taxon>
        <taxon>Digenea</taxon>
        <taxon>Strigeidida</taxon>
        <taxon>Schistosomatoidea</taxon>
        <taxon>Schistosomatidae</taxon>
        <taxon>Schistosoma</taxon>
    </lineage>
</organism>
<comment type="caution">
    <text evidence="2">The sequence shown here is derived from an EMBL/GenBank/DDBJ whole genome shotgun (WGS) entry which is preliminary data.</text>
</comment>
<feature type="compositionally biased region" description="Polar residues" evidence="1">
    <location>
        <begin position="117"/>
        <end position="126"/>
    </location>
</feature>